<dbReference type="EMBL" id="CP002159">
    <property type="protein sequence ID" value="ADL55447.1"/>
    <property type="molecule type" value="Genomic_DNA"/>
</dbReference>
<reference evidence="1 2" key="1">
    <citation type="submission" date="2010-08" db="EMBL/GenBank/DDBJ databases">
        <title>Complete sequence of Gallionella capsiferriformans ES-2.</title>
        <authorList>
            <consortium name="US DOE Joint Genome Institute"/>
            <person name="Lucas S."/>
            <person name="Copeland A."/>
            <person name="Lapidus A."/>
            <person name="Cheng J.-F."/>
            <person name="Bruce D."/>
            <person name="Goodwin L."/>
            <person name="Pitluck S."/>
            <person name="Chertkov O."/>
            <person name="Davenport K.W."/>
            <person name="Detter J.C."/>
            <person name="Han C."/>
            <person name="Tapia R."/>
            <person name="Land M."/>
            <person name="Hauser L."/>
            <person name="Chang Y.-J."/>
            <person name="Jeffries C."/>
            <person name="Kyrpides N."/>
            <person name="Ivanova N."/>
            <person name="Mikhailova N."/>
            <person name="Shelobolina E.S."/>
            <person name="Picardal F."/>
            <person name="Roden E."/>
            <person name="Emerson D."/>
            <person name="Woyke T."/>
        </authorList>
    </citation>
    <scope>NUCLEOTIDE SEQUENCE [LARGE SCALE GENOMIC DNA]</scope>
    <source>
        <strain evidence="1 2">ES-2</strain>
    </source>
</reference>
<sequence>MTKQNHDWPRFWVPLGALLPLDDSGFLHDPDDKHSYYYYSGYQPKRLQQLIELPVAILLGEPGIGKSTALKVESDRLKAEGEACLYRELNQYHTDTRLINDLFESAEFLAWQHGHHHLTLLLDSLDECSLTIPAVARILAAQLESIPTHRLSLRLTCRTFDWPEYLTKTLRKLWPGKEGEADRMSVFELAPLRKMDIQKAAADRGLNGDIFLEEVLSKEIQPLASHPITLNMLLGLFGRPNGLPKQRAELYRQGCETLAEEHSSFRNDAGHAGKLNKRQRMAVAGRIAAQMIFGQRSSIWLSNEWEADVGDLIESEMIGDVEHADGHDFPLDSRTLKETVECTALFSGRGENRTGFAHQSYVEFLAAWHLYSRGLDARHTLPLLLHPDDKRIPPQHTETAIWLAALDGEIFDALVKKEPLLLLRTDLSDTTDVQKALLAETLLQAYAAGAEFDQDWGLRKHYRKLKHPDLAGQLRPYIAGLGVSLVARRAAMEMAASCEAKELTEELLSVALNPDEQSHFREEAAYAAIKLANDNQLARLRPIALGEAGDDPEDRLKSVVIPALWPAHVSAREIFGLFIKTRSERCLGVFRYKPEEFVAKFTNNDLLVALQWIADDQWNYEAFYANRLKDAVMKQAWSKFDDPHVLELFTNTAWICIDRYENLFNRRGEREESWLEQDDPTRRIAIMALLNAEARANNERDPVNLIYGERKIILPKDAGWLLETYKQNEHPDLRDKLTKCIDAFMRWDSDTSWLDAVVSAAAEDVCQPESPLADIVAKYMEPIWLDSEDARVSKELHLRKINRKSNIPLPLDPPPPVRIEEALREFESGRNDSWMELWQELFLSDDAINYSWDFDNVSKSRGWQRATSRDRSRILACAKAWLEDERITSQDIFPHDRSVNNLYAATYLALRLLFDESTSTLLSATSDGWNRWATFLVAYPLDQDREQREKLMQLAYMKAPEVVLKTFRKLIDTEITASQPPHRARELACIWAEPVASMIGEYLLVPDLKSEQISTLLEILLEHGDETAYEFACGLVRATDKQPMALTAARILLAYQTQRCWKLIWETMSRNASFGEELMMGLANYSHRNGSILTRLTEPEIAELYFWLEEHFPAAGDTHYPSGEAHTVTARDQVGRMRDNCPSYLSSLGTTEAIEALDLICSRLPKMDWLKFQLNEARRALRKQTLQELTPSELISYTHRSDARLARSSAELMDAVLISLQRLQQRLHGQPLMAPFLWNLSGNGDVGRPKTEDRITDFIQDHLQRDLPTFVIDREVQVRNLKERGIGERTDLKIETKDQDGRSISVIIENKGCWNKELMTAMQSQLYDRYLKLAGEACGIYLVGWFMCGRWDSKSDCVFKDTKEALLAELNEQANSISSDKERLTAFVLDATY</sequence>
<organism evidence="1 2">
    <name type="scientific">Gallionella capsiferriformans (strain ES-2)</name>
    <name type="common">Gallionella ferruginea capsiferriformans (strain ES-2)</name>
    <dbReference type="NCBI Taxonomy" id="395494"/>
    <lineage>
        <taxon>Bacteria</taxon>
        <taxon>Pseudomonadati</taxon>
        <taxon>Pseudomonadota</taxon>
        <taxon>Betaproteobacteria</taxon>
        <taxon>Nitrosomonadales</taxon>
        <taxon>Gallionellaceae</taxon>
        <taxon>Gallionella</taxon>
    </lineage>
</organism>
<keyword evidence="2" id="KW-1185">Reference proteome</keyword>
<gene>
    <name evidence="1" type="ordered locus">Galf_1423</name>
</gene>
<dbReference type="eggNOG" id="COG5635">
    <property type="taxonomic scope" value="Bacteria"/>
</dbReference>
<evidence type="ECO:0000313" key="1">
    <source>
        <dbReference type="EMBL" id="ADL55447.1"/>
    </source>
</evidence>
<dbReference type="HOGENOM" id="CLU_254776_0_0_4"/>
<dbReference type="OrthoDB" id="336284at2"/>
<dbReference type="RefSeq" id="WP_013293386.1">
    <property type="nucleotide sequence ID" value="NC_014394.1"/>
</dbReference>
<dbReference type="Proteomes" id="UP000001235">
    <property type="component" value="Chromosome"/>
</dbReference>
<protein>
    <submittedName>
        <fullName evidence="1">NTPase (NACHT family)-like protein</fullName>
    </submittedName>
</protein>
<dbReference type="KEGG" id="gca:Galf_1423"/>
<name>D9SG00_GALCS</name>
<accession>D9SG00</accession>
<evidence type="ECO:0000313" key="2">
    <source>
        <dbReference type="Proteomes" id="UP000001235"/>
    </source>
</evidence>
<proteinExistence type="predicted"/>